<organism evidence="1 2">
    <name type="scientific">Linderina macrospora</name>
    <dbReference type="NCBI Taxonomy" id="4868"/>
    <lineage>
        <taxon>Eukaryota</taxon>
        <taxon>Fungi</taxon>
        <taxon>Fungi incertae sedis</taxon>
        <taxon>Zoopagomycota</taxon>
        <taxon>Kickxellomycotina</taxon>
        <taxon>Kickxellomycetes</taxon>
        <taxon>Kickxellales</taxon>
        <taxon>Kickxellaceae</taxon>
        <taxon>Linderina</taxon>
    </lineage>
</organism>
<dbReference type="Proteomes" id="UP001150603">
    <property type="component" value="Unassembled WGS sequence"/>
</dbReference>
<evidence type="ECO:0000313" key="1">
    <source>
        <dbReference type="EMBL" id="KAJ1945596.1"/>
    </source>
</evidence>
<accession>A0ACC1JBT0</accession>
<sequence>MHNTHIILFVAFVATLVTSQPIDDDDSYSNGNGNGNGITIVEERQQVVPQKKVFPLKQKKADLGQLTNAIRVRGKRGKSQPESEPAPEPESTATYNQAISKALLNADKTPFGGEILTSLLMSAVKDSHGDMPVISMGF</sequence>
<protein>
    <submittedName>
        <fullName evidence="1">Uncharacterized protein</fullName>
    </submittedName>
</protein>
<evidence type="ECO:0000313" key="2">
    <source>
        <dbReference type="Proteomes" id="UP001150603"/>
    </source>
</evidence>
<keyword evidence="2" id="KW-1185">Reference proteome</keyword>
<gene>
    <name evidence="1" type="ORF">FBU59_002260</name>
</gene>
<comment type="caution">
    <text evidence="1">The sequence shown here is derived from an EMBL/GenBank/DDBJ whole genome shotgun (WGS) entry which is preliminary data.</text>
</comment>
<proteinExistence type="predicted"/>
<reference evidence="1" key="1">
    <citation type="submission" date="2022-07" db="EMBL/GenBank/DDBJ databases">
        <title>Phylogenomic reconstructions and comparative analyses of Kickxellomycotina fungi.</title>
        <authorList>
            <person name="Reynolds N.K."/>
            <person name="Stajich J.E."/>
            <person name="Barry K."/>
            <person name="Grigoriev I.V."/>
            <person name="Crous P."/>
            <person name="Smith M.E."/>
        </authorList>
    </citation>
    <scope>NUCLEOTIDE SEQUENCE</scope>
    <source>
        <strain evidence="1">NRRL 5244</strain>
    </source>
</reference>
<dbReference type="EMBL" id="JANBPW010001208">
    <property type="protein sequence ID" value="KAJ1945596.1"/>
    <property type="molecule type" value="Genomic_DNA"/>
</dbReference>
<name>A0ACC1JBT0_9FUNG</name>